<dbReference type="SUPFAM" id="SSF56024">
    <property type="entry name" value="Phospholipase D/nuclease"/>
    <property type="match status" value="2"/>
</dbReference>
<dbReference type="PROSITE" id="PS51257">
    <property type="entry name" value="PROKAR_LIPOPROTEIN"/>
    <property type="match status" value="1"/>
</dbReference>
<dbReference type="EMBL" id="UOFY01000062">
    <property type="protein sequence ID" value="VAX11067.1"/>
    <property type="molecule type" value="Genomic_DNA"/>
</dbReference>
<feature type="domain" description="PLD phosphodiesterase" evidence="1">
    <location>
        <begin position="406"/>
        <end position="433"/>
    </location>
</feature>
<dbReference type="GO" id="GO:0030572">
    <property type="term" value="F:phosphatidyltransferase activity"/>
    <property type="evidence" value="ECO:0007669"/>
    <property type="project" value="UniProtKB-ARBA"/>
</dbReference>
<protein>
    <submittedName>
        <fullName evidence="2">Cardiolipin synthetase</fullName>
        <ecNumber evidence="2">2.7.8.-</ecNumber>
    </submittedName>
</protein>
<keyword evidence="2" id="KW-0808">Transferase</keyword>
<dbReference type="InterPro" id="IPR025202">
    <property type="entry name" value="PLD-like_dom"/>
</dbReference>
<dbReference type="InterPro" id="IPR001736">
    <property type="entry name" value="PLipase_D/transphosphatidylase"/>
</dbReference>
<proteinExistence type="predicted"/>
<dbReference type="Gene3D" id="3.30.870.10">
    <property type="entry name" value="Endonuclease Chain A"/>
    <property type="match status" value="2"/>
</dbReference>
<dbReference type="SMART" id="SM00155">
    <property type="entry name" value="PLDc"/>
    <property type="match status" value="2"/>
</dbReference>
<evidence type="ECO:0000259" key="1">
    <source>
        <dbReference type="PROSITE" id="PS50035"/>
    </source>
</evidence>
<dbReference type="Pfam" id="PF13091">
    <property type="entry name" value="PLDc_2"/>
    <property type="match status" value="2"/>
</dbReference>
<reference evidence="2" key="1">
    <citation type="submission" date="2018-06" db="EMBL/GenBank/DDBJ databases">
        <authorList>
            <person name="Zhirakovskaya E."/>
        </authorList>
    </citation>
    <scope>NUCLEOTIDE SEQUENCE</scope>
</reference>
<sequence>MSGRYKNITLLLATFFLMACAQLPQSVDRTPSLYIKNTATTTDLGRAIAPLQARHENQSGIYPLTEGLDAYFARLALIEVAEKSLDVQYYIWHNDDTGRLLLYSLLKAADRGVRVRILLDDINSAGIEAQLQMVDRHPNIEVHLFNPFAARDFRGMDFLTRFSEVNRRMHNKSLTADSQASIIGGRNIGDEYFQARPDLEFGDLDVVAIGSVIDEVSQAFDLYYNSETVIPVSAFDNNTATDADLETLREGLEKFSLEMKSSQYAARLRKTEIAKQLVDGDLPYSWGQAHIIYDHPDKALGKSAEETDYLLNLLTPVLEGVENELLLISPYFIPGDEGVAFLRSLVKRGVRVRVLTNSLAANDVSIVHSGYSRYRMAMLEAGIELFELKPGAKPEKREHSSLGSSSRASLHAKSFVFDRKQIFVGSLNLDPRSIEINTEIGLVIEVPQLAAKFGQWFDTEMPKEAWRLQRVRLAASEDDGRDFDEYVIHWLEQKGDEQIMYDSEPQVSAWKLFMVWLYSLLPVESQL</sequence>
<accession>A0A3B1C2C8</accession>
<name>A0A3B1C2C8_9ZZZZ</name>
<dbReference type="PANTHER" id="PTHR21248">
    <property type="entry name" value="CARDIOLIPIN SYNTHASE"/>
    <property type="match status" value="1"/>
</dbReference>
<dbReference type="CDD" id="cd09111">
    <property type="entry name" value="PLDc_ymdC_like_1"/>
    <property type="match status" value="1"/>
</dbReference>
<dbReference type="PANTHER" id="PTHR21248:SF12">
    <property type="entry name" value="CARDIOLIPIN SYNTHASE C"/>
    <property type="match status" value="1"/>
</dbReference>
<dbReference type="EC" id="2.7.8.-" evidence="2"/>
<feature type="domain" description="PLD phosphodiesterase" evidence="1">
    <location>
        <begin position="165"/>
        <end position="192"/>
    </location>
</feature>
<dbReference type="GO" id="GO:0032049">
    <property type="term" value="P:cardiolipin biosynthetic process"/>
    <property type="evidence" value="ECO:0007669"/>
    <property type="project" value="UniProtKB-ARBA"/>
</dbReference>
<dbReference type="CDD" id="cd09113">
    <property type="entry name" value="PLDc_ymdC_like_2"/>
    <property type="match status" value="1"/>
</dbReference>
<organism evidence="2">
    <name type="scientific">hydrothermal vent metagenome</name>
    <dbReference type="NCBI Taxonomy" id="652676"/>
    <lineage>
        <taxon>unclassified sequences</taxon>
        <taxon>metagenomes</taxon>
        <taxon>ecological metagenomes</taxon>
    </lineage>
</organism>
<dbReference type="AlphaFoldDB" id="A0A3B1C2C8"/>
<dbReference type="PROSITE" id="PS50035">
    <property type="entry name" value="PLD"/>
    <property type="match status" value="2"/>
</dbReference>
<gene>
    <name evidence="2" type="ORF">MNBD_GAMMA25-1463</name>
</gene>
<evidence type="ECO:0000313" key="2">
    <source>
        <dbReference type="EMBL" id="VAX11067.1"/>
    </source>
</evidence>